<evidence type="ECO:0000313" key="5">
    <source>
        <dbReference type="Proteomes" id="UP000184693"/>
    </source>
</evidence>
<organism evidence="3 6">
    <name type="scientific">Paraburkholderia phenazinium</name>
    <dbReference type="NCBI Taxonomy" id="60549"/>
    <lineage>
        <taxon>Bacteria</taxon>
        <taxon>Pseudomonadati</taxon>
        <taxon>Pseudomonadota</taxon>
        <taxon>Betaproteobacteria</taxon>
        <taxon>Burkholderiales</taxon>
        <taxon>Burkholderiaceae</taxon>
        <taxon>Paraburkholderia</taxon>
    </lineage>
</organism>
<dbReference type="PROSITE" id="PS00061">
    <property type="entry name" value="ADH_SHORT"/>
    <property type="match status" value="1"/>
</dbReference>
<protein>
    <submittedName>
        <fullName evidence="3">3-hydroxybutyrate dehydrogenase</fullName>
    </submittedName>
</protein>
<gene>
    <name evidence="3" type="ORF">SAMN05444165_3119</name>
    <name evidence="4" type="ORF">SAMN05444168_5535</name>
</gene>
<dbReference type="PANTHER" id="PTHR42879:SF2">
    <property type="entry name" value="3-OXOACYL-[ACYL-CARRIER-PROTEIN] REDUCTASE FABG"/>
    <property type="match status" value="1"/>
</dbReference>
<name>A0A1N6JG30_9BURK</name>
<dbReference type="EMBL" id="FSRU01000001">
    <property type="protein sequence ID" value="SIO43026.1"/>
    <property type="molecule type" value="Genomic_DNA"/>
</dbReference>
<dbReference type="AlphaFoldDB" id="A0A1N6JG30"/>
<proteinExistence type="inferred from homology"/>
<evidence type="ECO:0000313" key="3">
    <source>
        <dbReference type="EMBL" id="SIO43026.1"/>
    </source>
</evidence>
<evidence type="ECO:0000256" key="2">
    <source>
        <dbReference type="RuleBase" id="RU000363"/>
    </source>
</evidence>
<dbReference type="EMBL" id="FSRM01000002">
    <property type="protein sequence ID" value="SIO49676.1"/>
    <property type="molecule type" value="Genomic_DNA"/>
</dbReference>
<sequence length="291" mass="30639">MQSDRSGLYALQCRGDIPMFSHYCLTLHMKISDSRFLAGKAAVVTGSTSGIGLGIATALARAGANLVLNGFGDVKEAVATVETSGVNVVHHAADMTRPAEIEAMINFAVQTFGGVDILVNNAGIQFVERIDLFPVASWDSIIAINLSSAFHTMRLALPAMRERGWGRVINIASVHGLVGSVGKSAYVAAKHGVVGLTKVAALESARSGVTVNAICPGMVLTPLLQKQIDDFAVRESLSPDEASARFLGEKQPSQQFVTPDQIGDLAVFLCSPSANEMRGSALQIDGGWSAQ</sequence>
<dbReference type="Proteomes" id="UP000184693">
    <property type="component" value="Unassembled WGS sequence"/>
</dbReference>
<dbReference type="PRINTS" id="PR00080">
    <property type="entry name" value="SDRFAMILY"/>
</dbReference>
<dbReference type="PANTHER" id="PTHR42879">
    <property type="entry name" value="3-OXOACYL-(ACYL-CARRIER-PROTEIN) REDUCTASE"/>
    <property type="match status" value="1"/>
</dbReference>
<dbReference type="Proteomes" id="UP000185151">
    <property type="component" value="Unassembled WGS sequence"/>
</dbReference>
<dbReference type="GO" id="GO:0003858">
    <property type="term" value="F:3-hydroxybutyrate dehydrogenase activity"/>
    <property type="evidence" value="ECO:0007669"/>
    <property type="project" value="InterPro"/>
</dbReference>
<dbReference type="InterPro" id="IPR020904">
    <property type="entry name" value="Sc_DH/Rdtase_CS"/>
</dbReference>
<dbReference type="Pfam" id="PF00106">
    <property type="entry name" value="adh_short"/>
    <property type="match status" value="1"/>
</dbReference>
<dbReference type="InterPro" id="IPR002347">
    <property type="entry name" value="SDR_fam"/>
</dbReference>
<evidence type="ECO:0000256" key="1">
    <source>
        <dbReference type="ARBA" id="ARBA00006484"/>
    </source>
</evidence>
<dbReference type="GO" id="GO:0032787">
    <property type="term" value="P:monocarboxylic acid metabolic process"/>
    <property type="evidence" value="ECO:0007669"/>
    <property type="project" value="UniProtKB-ARBA"/>
</dbReference>
<dbReference type="FunFam" id="3.40.50.720:FF:000084">
    <property type="entry name" value="Short-chain dehydrogenase reductase"/>
    <property type="match status" value="1"/>
</dbReference>
<accession>A0A1N6JG30</accession>
<dbReference type="NCBIfam" id="TIGR01963">
    <property type="entry name" value="PHB_DH"/>
    <property type="match status" value="1"/>
</dbReference>
<dbReference type="InterPro" id="IPR050259">
    <property type="entry name" value="SDR"/>
</dbReference>
<dbReference type="InterPro" id="IPR011294">
    <property type="entry name" value="3-OHbutyrate_DH"/>
</dbReference>
<evidence type="ECO:0000313" key="4">
    <source>
        <dbReference type="EMBL" id="SIO49676.1"/>
    </source>
</evidence>
<keyword evidence="6" id="KW-1185">Reference proteome</keyword>
<comment type="similarity">
    <text evidence="1 2">Belongs to the short-chain dehydrogenases/reductases (SDR) family.</text>
</comment>
<dbReference type="SUPFAM" id="SSF51735">
    <property type="entry name" value="NAD(P)-binding Rossmann-fold domains"/>
    <property type="match status" value="1"/>
</dbReference>
<dbReference type="InterPro" id="IPR036291">
    <property type="entry name" value="NAD(P)-bd_dom_sf"/>
</dbReference>
<evidence type="ECO:0000313" key="6">
    <source>
        <dbReference type="Proteomes" id="UP000185151"/>
    </source>
</evidence>
<dbReference type="PRINTS" id="PR00081">
    <property type="entry name" value="GDHRDH"/>
</dbReference>
<reference evidence="5 6" key="1">
    <citation type="submission" date="2016-11" db="EMBL/GenBank/DDBJ databases">
        <authorList>
            <person name="Jaros S."/>
            <person name="Januszkiewicz K."/>
            <person name="Wedrychowicz H."/>
        </authorList>
    </citation>
    <scope>NUCLEOTIDE SEQUENCE [LARGE SCALE GENOMIC DNA]</scope>
    <source>
        <strain evidence="4 5">GAS86</strain>
        <strain evidence="3 6">GAS95</strain>
    </source>
</reference>
<dbReference type="Gene3D" id="3.40.50.720">
    <property type="entry name" value="NAD(P)-binding Rossmann-like Domain"/>
    <property type="match status" value="1"/>
</dbReference>
<dbReference type="NCBIfam" id="NF009093">
    <property type="entry name" value="PRK12429.1"/>
    <property type="match status" value="1"/>
</dbReference>